<evidence type="ECO:0000256" key="2">
    <source>
        <dbReference type="ARBA" id="ARBA00022695"/>
    </source>
</evidence>
<name>A0ABM1Y8V2_AEDAL</name>
<keyword evidence="3" id="KW-0540">Nuclease</keyword>
<evidence type="ECO:0000313" key="8">
    <source>
        <dbReference type="EnsemblMetazoa" id="AALFPA23_006877.P9047"/>
    </source>
</evidence>
<dbReference type="InterPro" id="IPR041577">
    <property type="entry name" value="RT_RNaseH_2"/>
</dbReference>
<evidence type="ECO:0000256" key="1">
    <source>
        <dbReference type="ARBA" id="ARBA00022679"/>
    </source>
</evidence>
<dbReference type="InterPro" id="IPR043128">
    <property type="entry name" value="Rev_trsase/Diguanyl_cyclase"/>
</dbReference>
<dbReference type="SUPFAM" id="SSF56672">
    <property type="entry name" value="DNA/RNA polymerases"/>
    <property type="match status" value="1"/>
</dbReference>
<dbReference type="SUPFAM" id="SSF50630">
    <property type="entry name" value="Acid proteases"/>
    <property type="match status" value="1"/>
</dbReference>
<proteinExistence type="predicted"/>
<protein>
    <recommendedName>
        <fullName evidence="7">Reverse transcriptase domain-containing protein</fullName>
    </recommendedName>
</protein>
<dbReference type="Gene3D" id="3.10.10.10">
    <property type="entry name" value="HIV Type 1 Reverse Transcriptase, subunit A, domain 1"/>
    <property type="match status" value="1"/>
</dbReference>
<dbReference type="GeneID" id="109413561"/>
<dbReference type="InterPro" id="IPR000477">
    <property type="entry name" value="RT_dom"/>
</dbReference>
<evidence type="ECO:0000313" key="9">
    <source>
        <dbReference type="Proteomes" id="UP000069940"/>
    </source>
</evidence>
<dbReference type="InterPro" id="IPR043502">
    <property type="entry name" value="DNA/RNA_pol_sf"/>
</dbReference>
<keyword evidence="1" id="KW-0808">Transferase</keyword>
<dbReference type="PANTHER" id="PTHR37984">
    <property type="entry name" value="PROTEIN CBG26694"/>
    <property type="match status" value="1"/>
</dbReference>
<dbReference type="Pfam" id="PF00078">
    <property type="entry name" value="RVT_1"/>
    <property type="match status" value="1"/>
</dbReference>
<dbReference type="Pfam" id="PF17919">
    <property type="entry name" value="RT_RNaseH_2"/>
    <property type="match status" value="1"/>
</dbReference>
<dbReference type="InterPro" id="IPR021109">
    <property type="entry name" value="Peptidase_aspartic_dom_sf"/>
</dbReference>
<dbReference type="PANTHER" id="PTHR37984:SF5">
    <property type="entry name" value="PROTEIN NYNRIN-LIKE"/>
    <property type="match status" value="1"/>
</dbReference>
<evidence type="ECO:0000259" key="7">
    <source>
        <dbReference type="PROSITE" id="PS50878"/>
    </source>
</evidence>
<keyword evidence="2" id="KW-0548">Nucleotidyltransferase</keyword>
<keyword evidence="5" id="KW-0511">Multifunctional enzyme</keyword>
<dbReference type="Proteomes" id="UP000069940">
    <property type="component" value="Unassembled WGS sequence"/>
</dbReference>
<dbReference type="InterPro" id="IPR050951">
    <property type="entry name" value="Retrovirus_Pol_polyprotein"/>
</dbReference>
<dbReference type="RefSeq" id="XP_062706592.1">
    <property type="nucleotide sequence ID" value="XM_062850608.1"/>
</dbReference>
<evidence type="ECO:0000256" key="5">
    <source>
        <dbReference type="ARBA" id="ARBA00023268"/>
    </source>
</evidence>
<dbReference type="CDD" id="cd01647">
    <property type="entry name" value="RT_LTR"/>
    <property type="match status" value="1"/>
</dbReference>
<keyword evidence="4" id="KW-0255">Endonuclease</keyword>
<keyword evidence="4" id="KW-0378">Hydrolase</keyword>
<accession>A0ABM1Y8V2</accession>
<reference evidence="8" key="2">
    <citation type="submission" date="2025-05" db="UniProtKB">
        <authorList>
            <consortium name="EnsemblMetazoa"/>
        </authorList>
    </citation>
    <scope>IDENTIFICATION</scope>
    <source>
        <strain evidence="8">Foshan</strain>
    </source>
</reference>
<evidence type="ECO:0000256" key="3">
    <source>
        <dbReference type="ARBA" id="ARBA00022722"/>
    </source>
</evidence>
<dbReference type="PROSITE" id="PS50878">
    <property type="entry name" value="RT_POL"/>
    <property type="match status" value="1"/>
</dbReference>
<organism evidence="8 9">
    <name type="scientific">Aedes albopictus</name>
    <name type="common">Asian tiger mosquito</name>
    <name type="synonym">Stegomyia albopicta</name>
    <dbReference type="NCBI Taxonomy" id="7160"/>
    <lineage>
        <taxon>Eukaryota</taxon>
        <taxon>Metazoa</taxon>
        <taxon>Ecdysozoa</taxon>
        <taxon>Arthropoda</taxon>
        <taxon>Hexapoda</taxon>
        <taxon>Insecta</taxon>
        <taxon>Pterygota</taxon>
        <taxon>Neoptera</taxon>
        <taxon>Endopterygota</taxon>
        <taxon>Diptera</taxon>
        <taxon>Nematocera</taxon>
        <taxon>Culicoidea</taxon>
        <taxon>Culicidae</taxon>
        <taxon>Culicinae</taxon>
        <taxon>Aedini</taxon>
        <taxon>Aedes</taxon>
        <taxon>Stegomyia</taxon>
    </lineage>
</organism>
<evidence type="ECO:0000256" key="6">
    <source>
        <dbReference type="SAM" id="MobiDB-lite"/>
    </source>
</evidence>
<dbReference type="Gene3D" id="3.30.70.270">
    <property type="match status" value="2"/>
</dbReference>
<feature type="domain" description="Reverse transcriptase" evidence="7">
    <location>
        <begin position="522"/>
        <end position="700"/>
    </location>
</feature>
<reference evidence="9" key="1">
    <citation type="journal article" date="2015" name="Proc. Natl. Acad. Sci. U.S.A.">
        <title>Genome sequence of the Asian Tiger mosquito, Aedes albopictus, reveals insights into its biology, genetics, and evolution.</title>
        <authorList>
            <person name="Chen X.G."/>
            <person name="Jiang X."/>
            <person name="Gu J."/>
            <person name="Xu M."/>
            <person name="Wu Y."/>
            <person name="Deng Y."/>
            <person name="Zhang C."/>
            <person name="Bonizzoni M."/>
            <person name="Dermauw W."/>
            <person name="Vontas J."/>
            <person name="Armbruster P."/>
            <person name="Huang X."/>
            <person name="Yang Y."/>
            <person name="Zhang H."/>
            <person name="He W."/>
            <person name="Peng H."/>
            <person name="Liu Y."/>
            <person name="Wu K."/>
            <person name="Chen J."/>
            <person name="Lirakis M."/>
            <person name="Topalis P."/>
            <person name="Van Leeuwen T."/>
            <person name="Hall A.B."/>
            <person name="Jiang X."/>
            <person name="Thorpe C."/>
            <person name="Mueller R.L."/>
            <person name="Sun C."/>
            <person name="Waterhouse R.M."/>
            <person name="Yan G."/>
            <person name="Tu Z.J."/>
            <person name="Fang X."/>
            <person name="James A.A."/>
        </authorList>
    </citation>
    <scope>NUCLEOTIDE SEQUENCE [LARGE SCALE GENOMIC DNA]</scope>
    <source>
        <strain evidence="9">Foshan</strain>
    </source>
</reference>
<sequence>MAQSNMAFTIEPYRRGGKFSDWVERLTYFFSMNKVEKENYKAYFITMSGPTVFTELKLLFPNTELTQVSYDEMIRKLKSRLDKTETDFIQRVKFNNRVQLPNESVEDFILAVKLLAEFCGFENFKNSAIRDRIVAGVRDKSLQQRLLNEDNPTLETVEKVVATWEIATNNAVSLNIDTEISQVGALHTPGHQGRRTSYDKLALTYQAARNLNRGSVKDRLGFRSTPRGTGRIDSSSRGGLLRTPRNNKSKYANMICDFCNMRGHIKRKCYALKNLLNHRVHSIDEDDPKEGPSTRPSVDENLNELMGRMTTRDSDDESDGYNSGDDQNYLQCMHVGSINKISDPCLINVKIEGRPVQMEVDCGSSVSVMGKKQYFNTFTNPLRRCDKQLVVVNGAKLSIEGETTVSIKVGQKTEQLKLLVLNCDYNFIPLFGRSWLDVYYPNWRNSFTNSLMINNLNENQSALTDDVKNKYAKVFIKDFSTPIIGFEADLVLKHDIPIFRKAYDVPYRMREKVLDYLEKLEREKVITPVQTSEWASPVIVVVKKNNEIRLVIDCKVSINKLIIPNTYPLPAAQDIFAKLAGCKVFCALDLEGAYTQLALTERSRKITVINTIKGLYTYNRLPQGASSSASIFQKVMDQVLEGIENVSCYLDDVLIAGINLEDCKRKLCLVLERLAKANIKVNLEKCKFFVEELPYLGHVISENGLLPCADKIATIRNAKPPKNESELKSFLGLINYYHKFIPNLSSKLFFLYNLLKKDVKFIWDENCSKAFESAKNSLLATSFLEFYDPRKPIVVMSDASSYGLGGVIAHVTEGVERPICFTSFSLNDSQKKYPILHLEALALVCTIKKIP</sequence>
<evidence type="ECO:0000256" key="4">
    <source>
        <dbReference type="ARBA" id="ARBA00022759"/>
    </source>
</evidence>
<dbReference type="EnsemblMetazoa" id="AALFPA23_006877.R9047">
    <property type="protein sequence ID" value="AALFPA23_006877.P9047"/>
    <property type="gene ID" value="AALFPA23_006877"/>
</dbReference>
<feature type="region of interest" description="Disordered" evidence="6">
    <location>
        <begin position="218"/>
        <end position="244"/>
    </location>
</feature>
<keyword evidence="9" id="KW-1185">Reference proteome</keyword>
<dbReference type="Gene3D" id="2.40.70.10">
    <property type="entry name" value="Acid Proteases"/>
    <property type="match status" value="1"/>
</dbReference>